<keyword evidence="2" id="KW-1185">Reference proteome</keyword>
<dbReference type="OrthoDB" id="2803783at2759"/>
<name>A0A6A4H1Y9_9AGAR</name>
<gene>
    <name evidence="1" type="ORF">BT96DRAFT_803062</name>
</gene>
<evidence type="ECO:0000313" key="2">
    <source>
        <dbReference type="Proteomes" id="UP000799118"/>
    </source>
</evidence>
<organism evidence="1 2">
    <name type="scientific">Gymnopus androsaceus JB14</name>
    <dbReference type="NCBI Taxonomy" id="1447944"/>
    <lineage>
        <taxon>Eukaryota</taxon>
        <taxon>Fungi</taxon>
        <taxon>Dikarya</taxon>
        <taxon>Basidiomycota</taxon>
        <taxon>Agaricomycotina</taxon>
        <taxon>Agaricomycetes</taxon>
        <taxon>Agaricomycetidae</taxon>
        <taxon>Agaricales</taxon>
        <taxon>Marasmiineae</taxon>
        <taxon>Omphalotaceae</taxon>
        <taxon>Gymnopus</taxon>
    </lineage>
</organism>
<dbReference type="EMBL" id="ML769633">
    <property type="protein sequence ID" value="KAE9391197.1"/>
    <property type="molecule type" value="Genomic_DNA"/>
</dbReference>
<dbReference type="Proteomes" id="UP000799118">
    <property type="component" value="Unassembled WGS sequence"/>
</dbReference>
<feature type="non-terminal residue" evidence="1">
    <location>
        <position position="1"/>
    </location>
</feature>
<protein>
    <submittedName>
        <fullName evidence="1">Uncharacterized protein</fullName>
    </submittedName>
</protein>
<proteinExistence type="predicted"/>
<feature type="non-terminal residue" evidence="1">
    <location>
        <position position="157"/>
    </location>
</feature>
<accession>A0A6A4H1Y9</accession>
<reference evidence="1" key="1">
    <citation type="journal article" date="2019" name="Environ. Microbiol.">
        <title>Fungal ecological strategies reflected in gene transcription - a case study of two litter decomposers.</title>
        <authorList>
            <person name="Barbi F."/>
            <person name="Kohler A."/>
            <person name="Barry K."/>
            <person name="Baskaran P."/>
            <person name="Daum C."/>
            <person name="Fauchery L."/>
            <person name="Ihrmark K."/>
            <person name="Kuo A."/>
            <person name="LaButti K."/>
            <person name="Lipzen A."/>
            <person name="Morin E."/>
            <person name="Grigoriev I.V."/>
            <person name="Henrissat B."/>
            <person name="Lindahl B."/>
            <person name="Martin F."/>
        </authorList>
    </citation>
    <scope>NUCLEOTIDE SEQUENCE</scope>
    <source>
        <strain evidence="1">JB14</strain>
    </source>
</reference>
<dbReference type="AlphaFoldDB" id="A0A6A4H1Y9"/>
<sequence>KRWQQVVQGWFPFNQAAGFQPSSKELSRIPMSGRPKEVGTWVSHARSATFRPVVDLPRFTDEFSGWWRAMQPEGREAVKGEFIGLTKTSRIDWTQLKISGPNGMVNVVGALAWWHKAVYDLPKEKASGTGQSGQKRALELSKLNKALDEVIYMFGKL</sequence>
<evidence type="ECO:0000313" key="1">
    <source>
        <dbReference type="EMBL" id="KAE9391197.1"/>
    </source>
</evidence>